<keyword evidence="4 6" id="KW-1133">Transmembrane helix</keyword>
<dbReference type="Pfam" id="PF13649">
    <property type="entry name" value="Methyltransf_25"/>
    <property type="match status" value="1"/>
</dbReference>
<dbReference type="GO" id="GO:0016020">
    <property type="term" value="C:membrane"/>
    <property type="evidence" value="ECO:0007669"/>
    <property type="project" value="UniProtKB-SubCell"/>
</dbReference>
<evidence type="ECO:0000256" key="3">
    <source>
        <dbReference type="ARBA" id="ARBA00022692"/>
    </source>
</evidence>
<organism evidence="9 10">
    <name type="scientific">Candidatus Kaiserbacteria bacterium GWA2_50_9</name>
    <dbReference type="NCBI Taxonomy" id="1798474"/>
    <lineage>
        <taxon>Bacteria</taxon>
        <taxon>Candidatus Kaiseribacteriota</taxon>
    </lineage>
</organism>
<dbReference type="CDD" id="cd02440">
    <property type="entry name" value="AdoMet_MTases"/>
    <property type="match status" value="1"/>
</dbReference>
<dbReference type="GO" id="GO:0000271">
    <property type="term" value="P:polysaccharide biosynthetic process"/>
    <property type="evidence" value="ECO:0007669"/>
    <property type="project" value="InterPro"/>
</dbReference>
<comment type="subcellular location">
    <subcellularLocation>
        <location evidence="1">Membrane</location>
        <topology evidence="1">Multi-pass membrane protein</topology>
    </subcellularLocation>
</comment>
<reference evidence="9 10" key="1">
    <citation type="journal article" date="2016" name="Nat. Commun.">
        <title>Thousands of microbial genomes shed light on interconnected biogeochemical processes in an aquifer system.</title>
        <authorList>
            <person name="Anantharaman K."/>
            <person name="Brown C.T."/>
            <person name="Hug L.A."/>
            <person name="Sharon I."/>
            <person name="Castelle C.J."/>
            <person name="Probst A.J."/>
            <person name="Thomas B.C."/>
            <person name="Singh A."/>
            <person name="Wilkins M.J."/>
            <person name="Karaoz U."/>
            <person name="Brodie E.L."/>
            <person name="Williams K.H."/>
            <person name="Hubbard S.S."/>
            <person name="Banfield J.F."/>
        </authorList>
    </citation>
    <scope>NUCLEOTIDE SEQUENCE [LARGE SCALE GENOMIC DNA]</scope>
</reference>
<evidence type="ECO:0008006" key="11">
    <source>
        <dbReference type="Google" id="ProtNLM"/>
    </source>
</evidence>
<keyword evidence="2" id="KW-0808">Transferase</keyword>
<protein>
    <recommendedName>
        <fullName evidence="11">Methyltransferase domain-containing protein</fullName>
    </recommendedName>
</protein>
<dbReference type="GO" id="GO:0016740">
    <property type="term" value="F:transferase activity"/>
    <property type="evidence" value="ECO:0007669"/>
    <property type="project" value="UniProtKB-KW"/>
</dbReference>
<evidence type="ECO:0000256" key="4">
    <source>
        <dbReference type="ARBA" id="ARBA00022989"/>
    </source>
</evidence>
<evidence type="ECO:0000259" key="8">
    <source>
        <dbReference type="Pfam" id="PF13649"/>
    </source>
</evidence>
<comment type="caution">
    <text evidence="9">The sequence shown here is derived from an EMBL/GenBank/DDBJ whole genome shotgun (WGS) entry which is preliminary data.</text>
</comment>
<proteinExistence type="predicted"/>
<evidence type="ECO:0000256" key="5">
    <source>
        <dbReference type="ARBA" id="ARBA00023136"/>
    </source>
</evidence>
<feature type="domain" description="GtrA/DPMS transmembrane" evidence="7">
    <location>
        <begin position="258"/>
        <end position="353"/>
    </location>
</feature>
<dbReference type="InterPro" id="IPR041698">
    <property type="entry name" value="Methyltransf_25"/>
</dbReference>
<accession>A0A1F6BW17</accession>
<dbReference type="InterPro" id="IPR029063">
    <property type="entry name" value="SAM-dependent_MTases_sf"/>
</dbReference>
<dbReference type="Proteomes" id="UP000179014">
    <property type="component" value="Unassembled WGS sequence"/>
</dbReference>
<dbReference type="SUPFAM" id="SSF53335">
    <property type="entry name" value="S-adenosyl-L-methionine-dependent methyltransferases"/>
    <property type="match status" value="1"/>
</dbReference>
<feature type="transmembrane region" description="Helical" evidence="6">
    <location>
        <begin position="287"/>
        <end position="311"/>
    </location>
</feature>
<feature type="non-terminal residue" evidence="9">
    <location>
        <position position="368"/>
    </location>
</feature>
<evidence type="ECO:0000259" key="7">
    <source>
        <dbReference type="Pfam" id="PF04138"/>
    </source>
</evidence>
<dbReference type="PANTHER" id="PTHR43861">
    <property type="entry name" value="TRANS-ACONITATE 2-METHYLTRANSFERASE-RELATED"/>
    <property type="match status" value="1"/>
</dbReference>
<evidence type="ECO:0000313" key="9">
    <source>
        <dbReference type="EMBL" id="OGG41018.1"/>
    </source>
</evidence>
<sequence length="368" mass="41947">MASIKDDRGYNQGFAPATSTTVRMSRRTDLLLSEMNLTQDTRILELGCGTGEVSYWMAQRSPAQVLGTDLCIPFIEEAKKKYQLPNLRYEVTDFNDPRALVGMQFDYIVGNGILHHLYPNLDAVFARMRRLLKENGKIIFLEPNFYNPYVYLIFSFPTFRALAKLEPSEMAFSKRFITDALSWAGFKDIRVDYKDFLLPGIPSFLVQPSIMIGTVLEKLPLFKQAAQSLFIRAYHSSGVAPPPREDSIHREKFRLITRYGISGATAAAIQIVGLYIWVSVLGLTRQYLLGVVIAYCVALFVAFIMQKYWTFRDYSRDLIVKQVFWYTAISLGNLGLNALILHTSKVVLESNGLNFFQVWYLVAQIFAV</sequence>
<feature type="domain" description="Methyltransferase" evidence="8">
    <location>
        <begin position="43"/>
        <end position="136"/>
    </location>
</feature>
<keyword evidence="5 6" id="KW-0472">Membrane</keyword>
<keyword evidence="3 6" id="KW-0812">Transmembrane</keyword>
<evidence type="ECO:0000256" key="6">
    <source>
        <dbReference type="SAM" id="Phobius"/>
    </source>
</evidence>
<gene>
    <name evidence="9" type="ORF">A2118_02110</name>
</gene>
<feature type="transmembrane region" description="Helical" evidence="6">
    <location>
        <begin position="259"/>
        <end position="281"/>
    </location>
</feature>
<dbReference type="InterPro" id="IPR007267">
    <property type="entry name" value="GtrA_DPMS_TM"/>
</dbReference>
<name>A0A1F6BW17_9BACT</name>
<dbReference type="STRING" id="1798474.A2118_02110"/>
<evidence type="ECO:0000313" key="10">
    <source>
        <dbReference type="Proteomes" id="UP000179014"/>
    </source>
</evidence>
<dbReference type="AlphaFoldDB" id="A0A1F6BW17"/>
<evidence type="ECO:0000256" key="2">
    <source>
        <dbReference type="ARBA" id="ARBA00022679"/>
    </source>
</evidence>
<dbReference type="Pfam" id="PF04138">
    <property type="entry name" value="GtrA_DPMS_TM"/>
    <property type="match status" value="1"/>
</dbReference>
<evidence type="ECO:0000256" key="1">
    <source>
        <dbReference type="ARBA" id="ARBA00004141"/>
    </source>
</evidence>
<feature type="transmembrane region" description="Helical" evidence="6">
    <location>
        <begin position="323"/>
        <end position="341"/>
    </location>
</feature>
<dbReference type="Gene3D" id="3.40.50.150">
    <property type="entry name" value="Vaccinia Virus protein VP39"/>
    <property type="match status" value="1"/>
</dbReference>
<dbReference type="EMBL" id="MFKN01000018">
    <property type="protein sequence ID" value="OGG41018.1"/>
    <property type="molecule type" value="Genomic_DNA"/>
</dbReference>